<dbReference type="InParanoid" id="A0A423WVV4"/>
<feature type="compositionally biased region" description="Low complexity" evidence="1">
    <location>
        <begin position="24"/>
        <end position="37"/>
    </location>
</feature>
<protein>
    <submittedName>
        <fullName evidence="2">Uncharacterized protein</fullName>
    </submittedName>
</protein>
<evidence type="ECO:0000313" key="2">
    <source>
        <dbReference type="EMBL" id="ROW07612.1"/>
    </source>
</evidence>
<keyword evidence="3" id="KW-1185">Reference proteome</keyword>
<accession>A0A423WVV4</accession>
<proteinExistence type="predicted"/>
<reference evidence="2 3" key="1">
    <citation type="submission" date="2015-09" db="EMBL/GenBank/DDBJ databases">
        <title>Host preference determinants of Valsa canker pathogens revealed by comparative genomics.</title>
        <authorList>
            <person name="Yin Z."/>
            <person name="Huang L."/>
        </authorList>
    </citation>
    <scope>NUCLEOTIDE SEQUENCE [LARGE SCALE GENOMIC DNA]</scope>
    <source>
        <strain evidence="2 3">SXYLt</strain>
    </source>
</reference>
<dbReference type="PANTHER" id="PTHR38696">
    <property type="entry name" value="MEDIATOR OF RNA POLYMERASE II TRANSCRIPTION SUBUNIT 13"/>
    <property type="match status" value="1"/>
</dbReference>
<comment type="caution">
    <text evidence="2">The sequence shown here is derived from an EMBL/GenBank/DDBJ whole genome shotgun (WGS) entry which is preliminary data.</text>
</comment>
<dbReference type="Proteomes" id="UP000285146">
    <property type="component" value="Unassembled WGS sequence"/>
</dbReference>
<dbReference type="EMBL" id="LKEB01000037">
    <property type="protein sequence ID" value="ROW07612.1"/>
    <property type="molecule type" value="Genomic_DNA"/>
</dbReference>
<evidence type="ECO:0000313" key="3">
    <source>
        <dbReference type="Proteomes" id="UP000285146"/>
    </source>
</evidence>
<feature type="region of interest" description="Disordered" evidence="1">
    <location>
        <begin position="1"/>
        <end position="37"/>
    </location>
</feature>
<gene>
    <name evidence="2" type="ORF">VPNG_06779</name>
</gene>
<name>A0A423WVV4_9PEZI</name>
<dbReference type="STRING" id="1230097.A0A423WVV4"/>
<organism evidence="2 3">
    <name type="scientific">Cytospora leucostoma</name>
    <dbReference type="NCBI Taxonomy" id="1230097"/>
    <lineage>
        <taxon>Eukaryota</taxon>
        <taxon>Fungi</taxon>
        <taxon>Dikarya</taxon>
        <taxon>Ascomycota</taxon>
        <taxon>Pezizomycotina</taxon>
        <taxon>Sordariomycetes</taxon>
        <taxon>Sordariomycetidae</taxon>
        <taxon>Diaporthales</taxon>
        <taxon>Cytosporaceae</taxon>
        <taxon>Cytospora</taxon>
    </lineage>
</organism>
<dbReference type="OrthoDB" id="58379at2759"/>
<dbReference type="PANTHER" id="PTHR38696:SF1">
    <property type="entry name" value="MEDIATOR OF RNA POLYMERASE II TRANSCRIPTION SUBUNIT 13"/>
    <property type="match status" value="1"/>
</dbReference>
<sequence length="271" mass="30700">MNDKGKPSVDSTADAAPPPSFLEATSSAAGTSALGGSSPFQTRLACVSLNMTDRIRFINFSAEEIKALRIGLDSTWRIQEERKYGGADEFKFKEYPWVARNNGNDQSRRLVKKLLETLYDLGWVLQAAIDISKKYVDKDTLIFRYQNPPPPPCEWLSISFDWTDKLKIVDAPPLDLTQALVDRFRSNYGLKSHELESDRLKLKFHGQPWQAGGEETVQTRMLLLTLLEILERFGYSLYASIDQVSRSEGEADVLVVTRQKGWAPGMPIWHR</sequence>
<evidence type="ECO:0000256" key="1">
    <source>
        <dbReference type="SAM" id="MobiDB-lite"/>
    </source>
</evidence>
<dbReference type="AlphaFoldDB" id="A0A423WVV4"/>